<dbReference type="AlphaFoldDB" id="A0A4R8DH10"/>
<evidence type="ECO:0000256" key="1">
    <source>
        <dbReference type="SAM" id="SignalP"/>
    </source>
</evidence>
<dbReference type="OrthoDB" id="799522at2"/>
<evidence type="ECO:0008006" key="4">
    <source>
        <dbReference type="Google" id="ProtNLM"/>
    </source>
</evidence>
<organism evidence="2 3">
    <name type="scientific">Dinghuibacter silviterrae</name>
    <dbReference type="NCBI Taxonomy" id="1539049"/>
    <lineage>
        <taxon>Bacteria</taxon>
        <taxon>Pseudomonadati</taxon>
        <taxon>Bacteroidota</taxon>
        <taxon>Chitinophagia</taxon>
        <taxon>Chitinophagales</taxon>
        <taxon>Chitinophagaceae</taxon>
        <taxon>Dinghuibacter</taxon>
    </lineage>
</organism>
<proteinExistence type="predicted"/>
<protein>
    <recommendedName>
        <fullName evidence="4">YXWGXW repeat-containing protein</fullName>
    </recommendedName>
</protein>
<reference evidence="2 3" key="1">
    <citation type="submission" date="2019-03" db="EMBL/GenBank/DDBJ databases">
        <title>Genomic Encyclopedia of Type Strains, Phase IV (KMG-IV): sequencing the most valuable type-strain genomes for metagenomic binning, comparative biology and taxonomic classification.</title>
        <authorList>
            <person name="Goeker M."/>
        </authorList>
    </citation>
    <scope>NUCLEOTIDE SEQUENCE [LARGE SCALE GENOMIC DNA]</scope>
    <source>
        <strain evidence="2 3">DSM 100059</strain>
    </source>
</reference>
<dbReference type="Proteomes" id="UP000294498">
    <property type="component" value="Unassembled WGS sequence"/>
</dbReference>
<comment type="caution">
    <text evidence="2">The sequence shown here is derived from an EMBL/GenBank/DDBJ whole genome shotgun (WGS) entry which is preliminary data.</text>
</comment>
<feature type="chain" id="PRO_5020484842" description="YXWGXW repeat-containing protein" evidence="1">
    <location>
        <begin position="20"/>
        <end position="158"/>
    </location>
</feature>
<feature type="signal peptide" evidence="1">
    <location>
        <begin position="1"/>
        <end position="19"/>
    </location>
</feature>
<keyword evidence="1" id="KW-0732">Signal</keyword>
<gene>
    <name evidence="2" type="ORF">EDB95_4524</name>
</gene>
<evidence type="ECO:0000313" key="3">
    <source>
        <dbReference type="Proteomes" id="UP000294498"/>
    </source>
</evidence>
<dbReference type="EMBL" id="SODV01000002">
    <property type="protein sequence ID" value="TDW96688.1"/>
    <property type="molecule type" value="Genomic_DNA"/>
</dbReference>
<keyword evidence="3" id="KW-1185">Reference proteome</keyword>
<dbReference type="RefSeq" id="WP_133997560.1">
    <property type="nucleotide sequence ID" value="NZ_SODV01000002.1"/>
</dbReference>
<sequence length="158" mass="18760">MKGIFVAALLTGGFFTAHAQVQFSVNIGLQPSWGPVGYSHVEYYYMPDIDAYYCVPRHQYVYMDGGQWVFAPALPRRFGGYDVYRGYKVVINDPEPYRHCDEYRERYRRYRGCYGQQVVIRDHHHEEGREDEYDHHWEGDDHPHGHAWGHYKHDRGDD</sequence>
<evidence type="ECO:0000313" key="2">
    <source>
        <dbReference type="EMBL" id="TDW96688.1"/>
    </source>
</evidence>
<accession>A0A4R8DH10</accession>
<name>A0A4R8DH10_9BACT</name>